<dbReference type="InterPro" id="IPR052166">
    <property type="entry name" value="Diverse_Acyl-CoA_DH"/>
</dbReference>
<feature type="domain" description="Acyl-CoA oxidase/dehydrogenase middle" evidence="12">
    <location>
        <begin position="163"/>
        <end position="272"/>
    </location>
</feature>
<evidence type="ECO:0000259" key="13">
    <source>
        <dbReference type="Pfam" id="PF02771"/>
    </source>
</evidence>
<dbReference type="FunFam" id="2.40.110.10:FF:000031">
    <property type="entry name" value="Acyl-CoA dehydrogenase, putative"/>
    <property type="match status" value="1"/>
</dbReference>
<evidence type="ECO:0000256" key="4">
    <source>
        <dbReference type="ARBA" id="ARBA00022827"/>
    </source>
</evidence>
<evidence type="ECO:0000256" key="3">
    <source>
        <dbReference type="ARBA" id="ARBA00022630"/>
    </source>
</evidence>
<evidence type="ECO:0000256" key="5">
    <source>
        <dbReference type="ARBA" id="ARBA00023002"/>
    </source>
</evidence>
<dbReference type="AlphaFoldDB" id="A0A975HH90"/>
<comment type="function">
    <text evidence="7">Involved in the assimilation of dimethylsulphoniopropionate (DMSP), an important compound in the fixation of carbon in marine phytoplankton, by mediating the conversion of 3-(methylthio)propanoyl-CoA (MMPA-CoA) to 3-(methylthio)acryloyl-CoA (MTA-CoA).</text>
</comment>
<dbReference type="EMBL" id="CP072110">
    <property type="protein sequence ID" value="QTH62850.1"/>
    <property type="molecule type" value="Genomic_DNA"/>
</dbReference>
<dbReference type="InterPro" id="IPR013786">
    <property type="entry name" value="AcylCoA_DH/ox_N"/>
</dbReference>
<feature type="domain" description="Acyl-CoA dehydrogenase/oxidase N-terminal" evidence="13">
    <location>
        <begin position="42"/>
        <end position="159"/>
    </location>
</feature>
<dbReference type="Gene3D" id="1.20.140.10">
    <property type="entry name" value="Butyryl-CoA Dehydrogenase, subunit A, domain 3"/>
    <property type="match status" value="1"/>
</dbReference>
<evidence type="ECO:0000256" key="2">
    <source>
        <dbReference type="ARBA" id="ARBA00009347"/>
    </source>
</evidence>
<evidence type="ECO:0000256" key="8">
    <source>
        <dbReference type="ARBA" id="ARBA00066694"/>
    </source>
</evidence>
<evidence type="ECO:0000313" key="16">
    <source>
        <dbReference type="Proteomes" id="UP000682739"/>
    </source>
</evidence>
<comment type="cofactor">
    <cofactor evidence="1 10">
        <name>FAD</name>
        <dbReference type="ChEBI" id="CHEBI:57692"/>
    </cofactor>
</comment>
<gene>
    <name evidence="15" type="ORF">J1N51_08725</name>
</gene>
<dbReference type="Proteomes" id="UP000682739">
    <property type="component" value="Chromosome"/>
</dbReference>
<evidence type="ECO:0000259" key="12">
    <source>
        <dbReference type="Pfam" id="PF02770"/>
    </source>
</evidence>
<comment type="catalytic activity">
    <reaction evidence="6">
        <text>3-(methylsulfanyl)propanoyl-CoA + oxidized [electron-transfer flavoprotein] + H(+) = 3-(methylsulfanyl)acryloyl-CoA + reduced [electron-transfer flavoprotein]</text>
        <dbReference type="Rhea" id="RHEA:52612"/>
        <dbReference type="Rhea" id="RHEA-COMP:10685"/>
        <dbReference type="Rhea" id="RHEA-COMP:10686"/>
        <dbReference type="ChEBI" id="CHEBI:15378"/>
        <dbReference type="ChEBI" id="CHEBI:57692"/>
        <dbReference type="ChEBI" id="CHEBI:58307"/>
        <dbReference type="ChEBI" id="CHEBI:82815"/>
        <dbReference type="ChEBI" id="CHEBI:84994"/>
        <dbReference type="EC" id="1.3.99.41"/>
    </reaction>
    <physiologicalReaction direction="left-to-right" evidence="6">
        <dbReference type="Rhea" id="RHEA:52613"/>
    </physiologicalReaction>
</comment>
<evidence type="ECO:0000256" key="10">
    <source>
        <dbReference type="RuleBase" id="RU362125"/>
    </source>
</evidence>
<keyword evidence="3 10" id="KW-0285">Flavoprotein</keyword>
<dbReference type="Pfam" id="PF12806">
    <property type="entry name" value="Acyl-CoA_dh_C"/>
    <property type="match status" value="1"/>
</dbReference>
<dbReference type="Gene3D" id="2.40.110.10">
    <property type="entry name" value="Butyryl-CoA Dehydrogenase, subunit A, domain 2"/>
    <property type="match status" value="1"/>
</dbReference>
<sequence>MSQYNAPLNDMNFILFDTFKVQEFWQENAHLSESIDVDTAMAILAESAKVTEEAIAPFSRAADEEGVKFDSGDVTTPASYKDSYNVVAEGGWIGLAGNPEFGGMGMPKSITAMHEEMMCSADLAFALYPGLTAGACLAINAHASEELKELYLPNMYSGQWTGSMCLTEAHAGTDLGLIKTKAVPNDCGSYDITGSKIFISGGEHDLTENIIHLVLAKLPDAPEGSRGISLFLVPKINVDAQGNLQEPNAVSCGSIEHKMGIHTSATCVINFDGAKGYLVGEVNKGLAAMFTMMNYERLLVGLQGLGAAERSYQNAKLYAMDRGQGKGVERMTDKDCDPIVVHPDVRRMLLNMRAMNEAARAFGTYVSIQLDVAKFSDDKEQAKLADAKAQLLTPIAKAFVTDTSLEGCIAGQQVLGGHGYVREWGQEQLVRDCRITQIYEGTNGIQALDLMGRKVAMDKGATLNSIIDEIKAFASDNNSVNASLMSELNKAADLLKETADTVLAEAATDKNAIGAASVDFLHLAGYVLYAYMWAKMVVAAESLEGNEALAESKKLTANYYFARLLPRIHSLKAQIESGAELLYTFSAEQV</sequence>
<comment type="similarity">
    <text evidence="2 10">Belongs to the acyl-CoA dehydrogenase family.</text>
</comment>
<proteinExistence type="inferred from homology"/>
<dbReference type="RefSeq" id="WP_208830443.1">
    <property type="nucleotide sequence ID" value="NZ_CP072110.1"/>
</dbReference>
<evidence type="ECO:0000259" key="11">
    <source>
        <dbReference type="Pfam" id="PF00441"/>
    </source>
</evidence>
<feature type="domain" description="Acetyl-CoA dehydrogenase-like C-terminal" evidence="14">
    <location>
        <begin position="467"/>
        <end position="583"/>
    </location>
</feature>
<dbReference type="EC" id="1.3.99.41" evidence="8"/>
<dbReference type="Gene3D" id="1.10.540.10">
    <property type="entry name" value="Acyl-CoA dehydrogenase/oxidase, N-terminal domain"/>
    <property type="match status" value="1"/>
</dbReference>
<evidence type="ECO:0000256" key="7">
    <source>
        <dbReference type="ARBA" id="ARBA00058683"/>
    </source>
</evidence>
<dbReference type="GO" id="GO:0050660">
    <property type="term" value="F:flavin adenine dinucleotide binding"/>
    <property type="evidence" value="ECO:0007669"/>
    <property type="project" value="InterPro"/>
</dbReference>
<dbReference type="Pfam" id="PF00441">
    <property type="entry name" value="Acyl-CoA_dh_1"/>
    <property type="match status" value="1"/>
</dbReference>
<dbReference type="InterPro" id="IPR009100">
    <property type="entry name" value="AcylCoA_DH/oxidase_NM_dom_sf"/>
</dbReference>
<dbReference type="InterPro" id="IPR036250">
    <property type="entry name" value="AcylCo_DH-like_C"/>
</dbReference>
<keyword evidence="4 10" id="KW-0274">FAD</keyword>
<dbReference type="Pfam" id="PF02771">
    <property type="entry name" value="Acyl-CoA_dh_N"/>
    <property type="match status" value="1"/>
</dbReference>
<name>A0A975HH90_9GAMM</name>
<evidence type="ECO:0000256" key="1">
    <source>
        <dbReference type="ARBA" id="ARBA00001974"/>
    </source>
</evidence>
<dbReference type="GO" id="GO:0016627">
    <property type="term" value="F:oxidoreductase activity, acting on the CH-CH group of donors"/>
    <property type="evidence" value="ECO:0007669"/>
    <property type="project" value="InterPro"/>
</dbReference>
<evidence type="ECO:0000256" key="9">
    <source>
        <dbReference type="ARBA" id="ARBA00069043"/>
    </source>
</evidence>
<dbReference type="SUPFAM" id="SSF56645">
    <property type="entry name" value="Acyl-CoA dehydrogenase NM domain-like"/>
    <property type="match status" value="1"/>
</dbReference>
<evidence type="ECO:0000259" key="14">
    <source>
        <dbReference type="Pfam" id="PF12806"/>
    </source>
</evidence>
<reference evidence="15" key="1">
    <citation type="submission" date="2021-03" db="EMBL/GenBank/DDBJ databases">
        <title>Description of Psychrosphaera ytuae sp. nov. isolated from deep sea sediment of South China Sea.</title>
        <authorList>
            <person name="Zhang J."/>
            <person name="Xu X.-D."/>
        </authorList>
    </citation>
    <scope>NUCLEOTIDE SEQUENCE</scope>
    <source>
        <strain evidence="15">MTZ26</strain>
    </source>
</reference>
<keyword evidence="16" id="KW-1185">Reference proteome</keyword>
<dbReference type="PANTHER" id="PTHR42803:SF1">
    <property type="entry name" value="BROAD-SPECIFICITY LINEAR ACYL-COA DEHYDROGENASE FADE5"/>
    <property type="match status" value="1"/>
</dbReference>
<dbReference type="InterPro" id="IPR037069">
    <property type="entry name" value="AcylCoA_DH/ox_N_sf"/>
</dbReference>
<dbReference type="InterPro" id="IPR009075">
    <property type="entry name" value="AcylCo_DH/oxidase_C"/>
</dbReference>
<evidence type="ECO:0000256" key="6">
    <source>
        <dbReference type="ARBA" id="ARBA00051388"/>
    </source>
</evidence>
<keyword evidence="5 10" id="KW-0560">Oxidoreductase</keyword>
<dbReference type="InterPro" id="IPR046373">
    <property type="entry name" value="Acyl-CoA_Oxase/DH_mid-dom_sf"/>
</dbReference>
<dbReference type="PANTHER" id="PTHR42803">
    <property type="entry name" value="ACYL-COA DEHYDROGENASE"/>
    <property type="match status" value="1"/>
</dbReference>
<dbReference type="KEGG" id="psym:J1N51_08725"/>
<protein>
    <recommendedName>
        <fullName evidence="9">3-methylmercaptopropionyl-CoA dehydrogenase</fullName>
        <ecNumber evidence="8">1.3.99.41</ecNumber>
    </recommendedName>
</protein>
<evidence type="ECO:0000313" key="15">
    <source>
        <dbReference type="EMBL" id="QTH62850.1"/>
    </source>
</evidence>
<dbReference type="Pfam" id="PF02770">
    <property type="entry name" value="Acyl-CoA_dh_M"/>
    <property type="match status" value="1"/>
</dbReference>
<accession>A0A975HH90</accession>
<organism evidence="15 16">
    <name type="scientific">Psychrosphaera ytuae</name>
    <dbReference type="NCBI Taxonomy" id="2820710"/>
    <lineage>
        <taxon>Bacteria</taxon>
        <taxon>Pseudomonadati</taxon>
        <taxon>Pseudomonadota</taxon>
        <taxon>Gammaproteobacteria</taxon>
        <taxon>Alteromonadales</taxon>
        <taxon>Pseudoalteromonadaceae</taxon>
        <taxon>Psychrosphaera</taxon>
    </lineage>
</organism>
<feature type="domain" description="Acyl-CoA dehydrogenase/oxidase C-terminal" evidence="11">
    <location>
        <begin position="283"/>
        <end position="450"/>
    </location>
</feature>
<dbReference type="InterPro" id="IPR006091">
    <property type="entry name" value="Acyl-CoA_Oxase/DH_mid-dom"/>
</dbReference>
<dbReference type="SUPFAM" id="SSF47203">
    <property type="entry name" value="Acyl-CoA dehydrogenase C-terminal domain-like"/>
    <property type="match status" value="1"/>
</dbReference>
<dbReference type="InterPro" id="IPR025878">
    <property type="entry name" value="Acyl-CoA_dh-like_C_dom"/>
</dbReference>